<dbReference type="EMBL" id="JAWDGP010006178">
    <property type="protein sequence ID" value="KAK3745985.1"/>
    <property type="molecule type" value="Genomic_DNA"/>
</dbReference>
<feature type="non-terminal residue" evidence="1">
    <location>
        <position position="1"/>
    </location>
</feature>
<name>A0AAE0YHQ1_9GAST</name>
<dbReference type="Proteomes" id="UP001283361">
    <property type="component" value="Unassembled WGS sequence"/>
</dbReference>
<comment type="caution">
    <text evidence="1">The sequence shown here is derived from an EMBL/GenBank/DDBJ whole genome shotgun (WGS) entry which is preliminary data.</text>
</comment>
<sequence length="110" mass="12241">QVEAPPDLGDIIAVSGHCRGLQHVSSHLVTGHWSDSRTQWEETAYGQILVPGNVRLASTCKAIWENIVFSWSVPSVERRFPFPPRRSPIFVPLLSFHFTASVARYGSPTV</sequence>
<evidence type="ECO:0000313" key="1">
    <source>
        <dbReference type="EMBL" id="KAK3745985.1"/>
    </source>
</evidence>
<accession>A0AAE0YHQ1</accession>
<organism evidence="1 2">
    <name type="scientific">Elysia crispata</name>
    <name type="common">lettuce slug</name>
    <dbReference type="NCBI Taxonomy" id="231223"/>
    <lineage>
        <taxon>Eukaryota</taxon>
        <taxon>Metazoa</taxon>
        <taxon>Spiralia</taxon>
        <taxon>Lophotrochozoa</taxon>
        <taxon>Mollusca</taxon>
        <taxon>Gastropoda</taxon>
        <taxon>Heterobranchia</taxon>
        <taxon>Euthyneura</taxon>
        <taxon>Panpulmonata</taxon>
        <taxon>Sacoglossa</taxon>
        <taxon>Placobranchoidea</taxon>
        <taxon>Plakobranchidae</taxon>
        <taxon>Elysia</taxon>
    </lineage>
</organism>
<evidence type="ECO:0000313" key="2">
    <source>
        <dbReference type="Proteomes" id="UP001283361"/>
    </source>
</evidence>
<keyword evidence="2" id="KW-1185">Reference proteome</keyword>
<proteinExistence type="predicted"/>
<gene>
    <name evidence="1" type="ORF">RRG08_000914</name>
</gene>
<reference evidence="1" key="1">
    <citation type="journal article" date="2023" name="G3 (Bethesda)">
        <title>A reference genome for the long-term kleptoplast-retaining sea slug Elysia crispata morphotype clarki.</title>
        <authorList>
            <person name="Eastman K.E."/>
            <person name="Pendleton A.L."/>
            <person name="Shaikh M.A."/>
            <person name="Suttiyut T."/>
            <person name="Ogas R."/>
            <person name="Tomko P."/>
            <person name="Gavelis G."/>
            <person name="Widhalm J.R."/>
            <person name="Wisecaver J.H."/>
        </authorList>
    </citation>
    <scope>NUCLEOTIDE SEQUENCE</scope>
    <source>
        <strain evidence="1">ECLA1</strain>
    </source>
</reference>
<protein>
    <submittedName>
        <fullName evidence="1">Uncharacterized protein</fullName>
    </submittedName>
</protein>
<dbReference type="AlphaFoldDB" id="A0AAE0YHQ1"/>